<reference evidence="5" key="3">
    <citation type="submission" date="2022-09" db="EMBL/GenBank/DDBJ databases">
        <title>Complete genome sequence of Vulcanisaeta souniana.</title>
        <authorList>
            <person name="Kato S."/>
            <person name="Itoh T."/>
            <person name="Ohkuma M."/>
        </authorList>
    </citation>
    <scope>NUCLEOTIDE SEQUENCE [LARGE SCALE GENOMIC DNA]</scope>
    <source>
        <strain evidence="5">JCM 11219</strain>
    </source>
</reference>
<organism evidence="3 4">
    <name type="scientific">Vulcanisaeta souniana JCM 11219</name>
    <dbReference type="NCBI Taxonomy" id="1293586"/>
    <lineage>
        <taxon>Archaea</taxon>
        <taxon>Thermoproteota</taxon>
        <taxon>Thermoprotei</taxon>
        <taxon>Thermoproteales</taxon>
        <taxon>Thermoproteaceae</taxon>
        <taxon>Vulcanisaeta</taxon>
    </lineage>
</organism>
<dbReference type="Proteomes" id="UP000657075">
    <property type="component" value="Unassembled WGS sequence"/>
</dbReference>
<evidence type="ECO:0000313" key="5">
    <source>
        <dbReference type="Proteomes" id="UP001060771"/>
    </source>
</evidence>
<dbReference type="OrthoDB" id="28578at2157"/>
<dbReference type="AlphaFoldDB" id="A0A830E3E6"/>
<dbReference type="RefSeq" id="WP_188603285.1">
    <property type="nucleotide sequence ID" value="NZ_AP026830.1"/>
</dbReference>
<evidence type="ECO:0000313" key="3">
    <source>
        <dbReference type="EMBL" id="GGI78257.1"/>
    </source>
</evidence>
<evidence type="ECO:0000313" key="4">
    <source>
        <dbReference type="Proteomes" id="UP000657075"/>
    </source>
</evidence>
<accession>A0A830E3E6</accession>
<dbReference type="EMBL" id="AP026830">
    <property type="protein sequence ID" value="BDR93185.1"/>
    <property type="molecule type" value="Genomic_DNA"/>
</dbReference>
<dbReference type="Proteomes" id="UP001060771">
    <property type="component" value="Chromosome"/>
</dbReference>
<keyword evidence="1" id="KW-0812">Transmembrane</keyword>
<proteinExistence type="predicted"/>
<dbReference type="EMBL" id="BMNM01000005">
    <property type="protein sequence ID" value="GGI78257.1"/>
    <property type="molecule type" value="Genomic_DNA"/>
</dbReference>
<dbReference type="GeneID" id="76207817"/>
<keyword evidence="1" id="KW-0472">Membrane</keyword>
<feature type="transmembrane region" description="Helical" evidence="1">
    <location>
        <begin position="9"/>
        <end position="29"/>
    </location>
</feature>
<keyword evidence="1" id="KW-1133">Transmembrane helix</keyword>
<feature type="transmembrane region" description="Helical" evidence="1">
    <location>
        <begin position="151"/>
        <end position="170"/>
    </location>
</feature>
<evidence type="ECO:0000256" key="1">
    <source>
        <dbReference type="SAM" id="Phobius"/>
    </source>
</evidence>
<dbReference type="Pfam" id="PF01944">
    <property type="entry name" value="SpoIIM"/>
    <property type="match status" value="1"/>
</dbReference>
<feature type="transmembrane region" description="Helical" evidence="1">
    <location>
        <begin position="57"/>
        <end position="80"/>
    </location>
</feature>
<gene>
    <name evidence="3" type="ORF">GCM10007112_13860</name>
    <name evidence="2" type="ORF">Vsou_22780</name>
</gene>
<evidence type="ECO:0008006" key="6">
    <source>
        <dbReference type="Google" id="ProtNLM"/>
    </source>
</evidence>
<reference evidence="3" key="2">
    <citation type="submission" date="2020-09" db="EMBL/GenBank/DDBJ databases">
        <authorList>
            <person name="Sun Q."/>
            <person name="Ohkuma M."/>
        </authorList>
    </citation>
    <scope>NUCLEOTIDE SEQUENCE</scope>
    <source>
        <strain evidence="3">JCM 11219</strain>
    </source>
</reference>
<sequence>MRFDLRRVIIVYAIELLVLTVLSIIGFYIGPLFVNESMITSLENELRGATGLGPNYIFLHNLVIDTLMAIPVVGPFFFVFTLATTGFVLGVFVSYALNSPIGLVLSLLVTMFFPHGIIELFAYAFSTSGSLLFTGGIINTIRRRGSVNRDGVIAFIIYYVISVILLYIAANVEYFEITALKGIISGMFS</sequence>
<feature type="transmembrane region" description="Helical" evidence="1">
    <location>
        <begin position="120"/>
        <end position="139"/>
    </location>
</feature>
<reference evidence="2" key="4">
    <citation type="journal article" date="2023" name="Microbiol. Resour. Announc.">
        <title>Complete Genome Sequence of Vulcanisaeta souniana Strain IC-059, a Hyperthermophilic Archaeon Isolated from Hot Spring Water in Japan.</title>
        <authorList>
            <person name="Kato S."/>
            <person name="Itoh T."/>
            <person name="Wu L."/>
            <person name="Ma J."/>
            <person name="Ohkuma M."/>
        </authorList>
    </citation>
    <scope>NUCLEOTIDE SEQUENCE</scope>
    <source>
        <strain evidence="2">JCM 11219</strain>
    </source>
</reference>
<keyword evidence="5" id="KW-1185">Reference proteome</keyword>
<dbReference type="InterPro" id="IPR002798">
    <property type="entry name" value="SpoIIM-like"/>
</dbReference>
<protein>
    <recommendedName>
        <fullName evidence="6">Stage II sporulation protein M</fullName>
    </recommendedName>
</protein>
<feature type="transmembrane region" description="Helical" evidence="1">
    <location>
        <begin position="87"/>
        <end position="114"/>
    </location>
</feature>
<reference evidence="3" key="1">
    <citation type="journal article" date="2014" name="Int. J. Syst. Evol. Microbiol.">
        <title>Complete genome sequence of Corynebacterium casei LMG S-19264T (=DSM 44701T), isolated from a smear-ripened cheese.</title>
        <authorList>
            <consortium name="US DOE Joint Genome Institute (JGI-PGF)"/>
            <person name="Walter F."/>
            <person name="Albersmeier A."/>
            <person name="Kalinowski J."/>
            <person name="Ruckert C."/>
        </authorList>
    </citation>
    <scope>NUCLEOTIDE SEQUENCE</scope>
    <source>
        <strain evidence="3">JCM 11219</strain>
    </source>
</reference>
<evidence type="ECO:0000313" key="2">
    <source>
        <dbReference type="EMBL" id="BDR93185.1"/>
    </source>
</evidence>
<name>A0A830E3E6_9CREN</name>